<comment type="caution">
    <text evidence="7">The sequence shown here is derived from an EMBL/GenBank/DDBJ whole genome shotgun (WGS) entry which is preliminary data.</text>
</comment>
<dbReference type="SUPFAM" id="SSF55785">
    <property type="entry name" value="PYP-like sensor domain (PAS domain)"/>
    <property type="match status" value="2"/>
</dbReference>
<dbReference type="EMBL" id="QPJS01000002">
    <property type="protein sequence ID" value="RCX03693.1"/>
    <property type="molecule type" value="Genomic_DNA"/>
</dbReference>
<dbReference type="InterPro" id="IPR000014">
    <property type="entry name" value="PAS"/>
</dbReference>
<evidence type="ECO:0000256" key="4">
    <source>
        <dbReference type="ARBA" id="ARBA00022679"/>
    </source>
</evidence>
<keyword evidence="3" id="KW-0597">Phosphoprotein</keyword>
<evidence type="ECO:0000313" key="8">
    <source>
        <dbReference type="Proteomes" id="UP000253517"/>
    </source>
</evidence>
<evidence type="ECO:0000256" key="3">
    <source>
        <dbReference type="ARBA" id="ARBA00022553"/>
    </source>
</evidence>
<reference evidence="7 8" key="1">
    <citation type="submission" date="2018-07" db="EMBL/GenBank/DDBJ databases">
        <title>Genomic Encyclopedia of Type Strains, Phase IV (KMG-IV): sequencing the most valuable type-strain genomes for metagenomic binning, comparative biology and taxonomic classification.</title>
        <authorList>
            <person name="Goeker M."/>
        </authorList>
    </citation>
    <scope>NUCLEOTIDE SEQUENCE [LARGE SCALE GENOMIC DNA]</scope>
    <source>
        <strain evidence="7 8">DSM 21410</strain>
    </source>
</reference>
<organism evidence="7 8">
    <name type="scientific">Schleiferia thermophila</name>
    <dbReference type="NCBI Taxonomy" id="884107"/>
    <lineage>
        <taxon>Bacteria</taxon>
        <taxon>Pseudomonadati</taxon>
        <taxon>Bacteroidota</taxon>
        <taxon>Flavobacteriia</taxon>
        <taxon>Flavobacteriales</taxon>
        <taxon>Schleiferiaceae</taxon>
        <taxon>Schleiferia</taxon>
    </lineage>
</organism>
<protein>
    <recommendedName>
        <fullName evidence="2">histidine kinase</fullName>
        <ecNumber evidence="2">2.7.13.3</ecNumber>
    </recommendedName>
</protein>
<name>A0A369A3G3_9FLAO</name>
<evidence type="ECO:0000256" key="5">
    <source>
        <dbReference type="ARBA" id="ARBA00022777"/>
    </source>
</evidence>
<keyword evidence="5" id="KW-0418">Kinase</keyword>
<evidence type="ECO:0000259" key="6">
    <source>
        <dbReference type="Pfam" id="PF13426"/>
    </source>
</evidence>
<keyword evidence="8" id="KW-1185">Reference proteome</keyword>
<evidence type="ECO:0000313" key="7">
    <source>
        <dbReference type="EMBL" id="RCX03693.1"/>
    </source>
</evidence>
<dbReference type="InterPro" id="IPR035965">
    <property type="entry name" value="PAS-like_dom_sf"/>
</dbReference>
<dbReference type="AlphaFoldDB" id="A0A369A3G3"/>
<sequence>MEQNFSFTWIYNINSDEVYFQGYFKNQFFNNKKNGKIKLINFYELLSDFAEFEEVLNELITGKINSCSKEISIRYDQTSFQYNCSLDRIVQKGSVYIICYCNNITEIKHLFAEVSKSKKMLSSVMQSIPDILLLIENTSHKINFFYYHDEDDILVKKEDLLGQDLTLFLPEHIADELKRRLGKDDEYKESYRYELEVNNKRQWYEARFVAHDANNTLLIVRNITKEFIAQRERDLYFEQLKNAEEVLNFAFWSYNSGEGERFVSQKIVEVFECEFTDEHDVKRILQFVHKDDLAFVNENYRRFLNKEPLLDGIFRLEVSGGRYKYILQRVKSQKIAENISYTGVFVDVTNEVTIKADLKEKTRLLNVLSLYTNDIIFVYDPGKGFIEYISESAKKYIAEEDISEVRKSFFKGYFEERHYKTLSTIVTKKNGSLFKALKDNFKSELLFFKYKQRPVWVECSLYLHKDEENVYILGVIKDINDAKLNLEKLQMANMRFSIASKASTDAIWDWDLVDN</sequence>
<keyword evidence="4" id="KW-0808">Transferase</keyword>
<proteinExistence type="predicted"/>
<dbReference type="Pfam" id="PF13426">
    <property type="entry name" value="PAS_9"/>
    <property type="match status" value="1"/>
</dbReference>
<dbReference type="EC" id="2.7.13.3" evidence="2"/>
<dbReference type="InterPro" id="IPR052162">
    <property type="entry name" value="Sensor_kinase/Photoreceptor"/>
</dbReference>
<accession>A0A369A3G3</accession>
<dbReference type="PANTHER" id="PTHR43304:SF1">
    <property type="entry name" value="PAC DOMAIN-CONTAINING PROTEIN"/>
    <property type="match status" value="1"/>
</dbReference>
<evidence type="ECO:0000256" key="1">
    <source>
        <dbReference type="ARBA" id="ARBA00000085"/>
    </source>
</evidence>
<dbReference type="Proteomes" id="UP000253517">
    <property type="component" value="Unassembled WGS sequence"/>
</dbReference>
<dbReference type="RefSeq" id="WP_114366098.1">
    <property type="nucleotide sequence ID" value="NZ_BHZF01000002.1"/>
</dbReference>
<evidence type="ECO:0000256" key="2">
    <source>
        <dbReference type="ARBA" id="ARBA00012438"/>
    </source>
</evidence>
<dbReference type="Gene3D" id="3.30.450.20">
    <property type="entry name" value="PAS domain"/>
    <property type="match status" value="3"/>
</dbReference>
<dbReference type="GO" id="GO:0004673">
    <property type="term" value="F:protein histidine kinase activity"/>
    <property type="evidence" value="ECO:0007669"/>
    <property type="project" value="UniProtKB-EC"/>
</dbReference>
<gene>
    <name evidence="7" type="ORF">DES35_102146</name>
</gene>
<feature type="domain" description="PAS" evidence="6">
    <location>
        <begin position="374"/>
        <end position="480"/>
    </location>
</feature>
<comment type="catalytic activity">
    <reaction evidence="1">
        <text>ATP + protein L-histidine = ADP + protein N-phospho-L-histidine.</text>
        <dbReference type="EC" id="2.7.13.3"/>
    </reaction>
</comment>
<dbReference type="PANTHER" id="PTHR43304">
    <property type="entry name" value="PHYTOCHROME-LIKE PROTEIN CPH1"/>
    <property type="match status" value="1"/>
</dbReference>